<organism evidence="1">
    <name type="scientific">marine metagenome</name>
    <dbReference type="NCBI Taxonomy" id="408172"/>
    <lineage>
        <taxon>unclassified sequences</taxon>
        <taxon>metagenomes</taxon>
        <taxon>ecological metagenomes</taxon>
    </lineage>
</organism>
<name>A0A383ARE7_9ZZZZ</name>
<proteinExistence type="predicted"/>
<gene>
    <name evidence="1" type="ORF">METZ01_LOCUS463037</name>
</gene>
<reference evidence="1" key="1">
    <citation type="submission" date="2018-05" db="EMBL/GenBank/DDBJ databases">
        <authorList>
            <person name="Lanie J.A."/>
            <person name="Ng W.-L."/>
            <person name="Kazmierczak K.M."/>
            <person name="Andrzejewski T.M."/>
            <person name="Davidsen T.M."/>
            <person name="Wayne K.J."/>
            <person name="Tettelin H."/>
            <person name="Glass J.I."/>
            <person name="Rusch D."/>
            <person name="Podicherti R."/>
            <person name="Tsui H.-C.T."/>
            <person name="Winkler M.E."/>
        </authorList>
    </citation>
    <scope>NUCLEOTIDE SEQUENCE</scope>
</reference>
<feature type="non-terminal residue" evidence="1">
    <location>
        <position position="1"/>
    </location>
</feature>
<dbReference type="AlphaFoldDB" id="A0A383ARE7"/>
<evidence type="ECO:0000313" key="1">
    <source>
        <dbReference type="EMBL" id="SVE10183.1"/>
    </source>
</evidence>
<dbReference type="EMBL" id="UINC01194206">
    <property type="protein sequence ID" value="SVE10183.1"/>
    <property type="molecule type" value="Genomic_DNA"/>
</dbReference>
<accession>A0A383ARE7</accession>
<protein>
    <submittedName>
        <fullName evidence="1">Uncharacterized protein</fullName>
    </submittedName>
</protein>
<sequence length="118" mass="13855">VNTGPFQLPSMYKVNSFSELPVAIRTYLDKKVKHDDVVRYISAIEKNSIIFEDQEILLKFHDLFYDGGFLANKELPIEKIKSFLERYKINFDNFAEFHIKAIKKHLKNNKFSPSISIK</sequence>